<dbReference type="PANTHER" id="PTHR34704:SF1">
    <property type="entry name" value="ATPASE"/>
    <property type="match status" value="1"/>
</dbReference>
<comment type="caution">
    <text evidence="1">The sequence shown here is derived from an EMBL/GenBank/DDBJ whole genome shotgun (WGS) entry which is preliminary data.</text>
</comment>
<accession>A0A081N095</accession>
<keyword evidence="2" id="KW-1185">Reference proteome</keyword>
<dbReference type="Proteomes" id="UP000028006">
    <property type="component" value="Unassembled WGS sequence"/>
</dbReference>
<organism evidence="1 2">
    <name type="scientific">Endozoicomonas montiporae</name>
    <dbReference type="NCBI Taxonomy" id="1027273"/>
    <lineage>
        <taxon>Bacteria</taxon>
        <taxon>Pseudomonadati</taxon>
        <taxon>Pseudomonadota</taxon>
        <taxon>Gammaproteobacteria</taxon>
        <taxon>Oceanospirillales</taxon>
        <taxon>Endozoicomonadaceae</taxon>
        <taxon>Endozoicomonas</taxon>
    </lineage>
</organism>
<evidence type="ECO:0000313" key="1">
    <source>
        <dbReference type="EMBL" id="KEQ11868.1"/>
    </source>
</evidence>
<dbReference type="PANTHER" id="PTHR34704">
    <property type="entry name" value="ATPASE"/>
    <property type="match status" value="1"/>
</dbReference>
<dbReference type="SUPFAM" id="SSF52540">
    <property type="entry name" value="P-loop containing nucleoside triphosphate hydrolases"/>
    <property type="match status" value="1"/>
</dbReference>
<sequence>MNRFVGRTEEIETLLQSFNAHKGTLNVIKGRRRIGKSTLIKELPARDSRVTLRYLTSPPPKKTLTDEQERAAYAEQVKREFDLPYKPPHESWSALIYFIVSQCSHSHTILAIDEVNWLARKSPTPIEHVLWEVWERECAHKANFMMILSGSLASWMEKNIIASEGFVGRISVNMVLRELPLNNVLELFGSAHKKLPKRDIIKLLCAFGGVPLYLNHIDPNLTAEDNLLKLAYKSTGAFNNEFNQMFNELFSNENKTYRAILEAVGNSASALTAREVAEKIEKHYTGRVNQALSDLCEVGFLKQEHTWNTRTTKSGRAAKFKIADNYTAFFFRSISKQNELAKRTGRETVPDNLASILGLQFENLVYNNTYFVLEKLRITDPIFVGGYFQNQTQRQKGCQIDLLIQTKHRLYVCECKMLAGKVQKSIIKDIKQKIARLTHDSSLAVCPVLIHANGVVNSVVEENYFNHIIDMSYALQP</sequence>
<protein>
    <recommendedName>
        <fullName evidence="3">ATPase</fullName>
    </recommendedName>
</protein>
<evidence type="ECO:0008006" key="3">
    <source>
        <dbReference type="Google" id="ProtNLM"/>
    </source>
</evidence>
<dbReference type="EMBL" id="JOKG01000005">
    <property type="protein sequence ID" value="KEQ11868.1"/>
    <property type="molecule type" value="Genomic_DNA"/>
</dbReference>
<name>A0A081N095_9GAMM</name>
<dbReference type="AlphaFoldDB" id="A0A081N095"/>
<evidence type="ECO:0000313" key="2">
    <source>
        <dbReference type="Proteomes" id="UP000028006"/>
    </source>
</evidence>
<proteinExistence type="predicted"/>
<reference evidence="1 2" key="1">
    <citation type="submission" date="2014-06" db="EMBL/GenBank/DDBJ databases">
        <title>Whole Genome Sequences of Three Symbiotic Endozoicomonas Bacteria.</title>
        <authorList>
            <person name="Neave M.J."/>
            <person name="Apprill A."/>
            <person name="Voolstra C.R."/>
        </authorList>
    </citation>
    <scope>NUCLEOTIDE SEQUENCE [LARGE SCALE GENOMIC DNA]</scope>
    <source>
        <strain evidence="1 2">LMG 24815</strain>
    </source>
</reference>
<dbReference type="eggNOG" id="COG1672">
    <property type="taxonomic scope" value="Bacteria"/>
</dbReference>
<dbReference type="Gene3D" id="3.40.50.300">
    <property type="entry name" value="P-loop containing nucleotide triphosphate hydrolases"/>
    <property type="match status" value="1"/>
</dbReference>
<gene>
    <name evidence="1" type="ORF">GZ77_22355</name>
</gene>
<dbReference type="InterPro" id="IPR027417">
    <property type="entry name" value="P-loop_NTPase"/>
</dbReference>